<gene>
    <name evidence="2" type="ORF">FRX31_006771</name>
</gene>
<protein>
    <submittedName>
        <fullName evidence="2">Uncharacterized protein</fullName>
    </submittedName>
</protein>
<evidence type="ECO:0000313" key="2">
    <source>
        <dbReference type="EMBL" id="KAF5203643.1"/>
    </source>
</evidence>
<proteinExistence type="predicted"/>
<feature type="transmembrane region" description="Helical" evidence="1">
    <location>
        <begin position="25"/>
        <end position="43"/>
    </location>
</feature>
<dbReference type="Proteomes" id="UP000554482">
    <property type="component" value="Unassembled WGS sequence"/>
</dbReference>
<keyword evidence="1" id="KW-0812">Transmembrane</keyword>
<evidence type="ECO:0000256" key="1">
    <source>
        <dbReference type="SAM" id="Phobius"/>
    </source>
</evidence>
<evidence type="ECO:0000313" key="3">
    <source>
        <dbReference type="Proteomes" id="UP000554482"/>
    </source>
</evidence>
<dbReference type="AlphaFoldDB" id="A0A7J6X2S7"/>
<keyword evidence="1" id="KW-1133">Transmembrane helix</keyword>
<dbReference type="EMBL" id="JABWDY010006490">
    <property type="protein sequence ID" value="KAF5203643.1"/>
    <property type="molecule type" value="Genomic_DNA"/>
</dbReference>
<keyword evidence="1" id="KW-0472">Membrane</keyword>
<accession>A0A7J6X2S7</accession>
<name>A0A7J6X2S7_THATH</name>
<organism evidence="2 3">
    <name type="scientific">Thalictrum thalictroides</name>
    <name type="common">Rue-anemone</name>
    <name type="synonym">Anemone thalictroides</name>
    <dbReference type="NCBI Taxonomy" id="46969"/>
    <lineage>
        <taxon>Eukaryota</taxon>
        <taxon>Viridiplantae</taxon>
        <taxon>Streptophyta</taxon>
        <taxon>Embryophyta</taxon>
        <taxon>Tracheophyta</taxon>
        <taxon>Spermatophyta</taxon>
        <taxon>Magnoliopsida</taxon>
        <taxon>Ranunculales</taxon>
        <taxon>Ranunculaceae</taxon>
        <taxon>Thalictroideae</taxon>
        <taxon>Thalictrum</taxon>
    </lineage>
</organism>
<reference evidence="2 3" key="1">
    <citation type="submission" date="2020-06" db="EMBL/GenBank/DDBJ databases">
        <title>Transcriptomic and genomic resources for Thalictrum thalictroides and T. hernandezii: Facilitating candidate gene discovery in an emerging model plant lineage.</title>
        <authorList>
            <person name="Arias T."/>
            <person name="Riano-Pachon D.M."/>
            <person name="Di Stilio V.S."/>
        </authorList>
    </citation>
    <scope>NUCLEOTIDE SEQUENCE [LARGE SCALE GENOMIC DNA]</scope>
    <source>
        <strain evidence="3">cv. WT478/WT964</strain>
        <tissue evidence="2">Leaves</tissue>
    </source>
</reference>
<keyword evidence="3" id="KW-1185">Reference proteome</keyword>
<sequence>MVVGCEVDISVMSLCCEDLQSSSPILFFPFFPLPGGIPIYYCFRRFKKLPKSQRALLRFAPYFYNKEVFELSR</sequence>
<comment type="caution">
    <text evidence="2">The sequence shown here is derived from an EMBL/GenBank/DDBJ whole genome shotgun (WGS) entry which is preliminary data.</text>
</comment>